<comment type="caution">
    <text evidence="3">The sequence shown here is derived from an EMBL/GenBank/DDBJ whole genome shotgun (WGS) entry which is preliminary data.</text>
</comment>
<evidence type="ECO:0000313" key="4">
    <source>
        <dbReference type="Proteomes" id="UP001433268"/>
    </source>
</evidence>
<evidence type="ECO:0000313" key="3">
    <source>
        <dbReference type="EMBL" id="KAK8088103.1"/>
    </source>
</evidence>
<dbReference type="InterPro" id="IPR036282">
    <property type="entry name" value="Glutathione-S-Trfase_C_sf"/>
</dbReference>
<reference evidence="3 4" key="1">
    <citation type="submission" date="2023-01" db="EMBL/GenBank/DDBJ databases">
        <title>Analysis of 21 Apiospora genomes using comparative genomics revels a genus with tremendous synthesis potential of carbohydrate active enzymes and secondary metabolites.</title>
        <authorList>
            <person name="Sorensen T."/>
        </authorList>
    </citation>
    <scope>NUCLEOTIDE SEQUENCE [LARGE SCALE GENOMIC DNA]</scope>
    <source>
        <strain evidence="3 4">CBS 114990</strain>
    </source>
</reference>
<dbReference type="Pfam" id="PF25907">
    <property type="entry name" value="DUF7962"/>
    <property type="match status" value="1"/>
</dbReference>
<dbReference type="EMBL" id="JAQQWN010000004">
    <property type="protein sequence ID" value="KAK8088103.1"/>
    <property type="molecule type" value="Genomic_DNA"/>
</dbReference>
<dbReference type="InterPro" id="IPR036249">
    <property type="entry name" value="Thioredoxin-like_sf"/>
</dbReference>
<gene>
    <name evidence="3" type="ORF">PG997_003064</name>
</gene>
<dbReference type="Gene3D" id="3.40.30.110">
    <property type="match status" value="2"/>
</dbReference>
<dbReference type="InterPro" id="IPR058268">
    <property type="entry name" value="DUF7962"/>
</dbReference>
<feature type="domain" description="DUF7962" evidence="2">
    <location>
        <begin position="123"/>
        <end position="248"/>
    </location>
</feature>
<keyword evidence="4" id="KW-1185">Reference proteome</keyword>
<dbReference type="Gene3D" id="1.20.1050.10">
    <property type="match status" value="1"/>
</dbReference>
<dbReference type="CDD" id="cd00299">
    <property type="entry name" value="GST_C_family"/>
    <property type="match status" value="1"/>
</dbReference>
<name>A0ABR1WY66_9PEZI</name>
<feature type="domain" description="GST N-terminal" evidence="1">
    <location>
        <begin position="10"/>
        <end position="84"/>
    </location>
</feature>
<dbReference type="InterPro" id="IPR004045">
    <property type="entry name" value="Glutathione_S-Trfase_N"/>
</dbReference>
<dbReference type="SUPFAM" id="SSF52833">
    <property type="entry name" value="Thioredoxin-like"/>
    <property type="match status" value="1"/>
</dbReference>
<evidence type="ECO:0000259" key="1">
    <source>
        <dbReference type="Pfam" id="PF13417"/>
    </source>
</evidence>
<proteinExistence type="predicted"/>
<protein>
    <recommendedName>
        <fullName evidence="5">GST N-terminal domain-containing protein</fullName>
    </recommendedName>
</protein>
<organism evidence="3 4">
    <name type="scientific">Apiospora hydei</name>
    <dbReference type="NCBI Taxonomy" id="1337664"/>
    <lineage>
        <taxon>Eukaryota</taxon>
        <taxon>Fungi</taxon>
        <taxon>Dikarya</taxon>
        <taxon>Ascomycota</taxon>
        <taxon>Pezizomycotina</taxon>
        <taxon>Sordariomycetes</taxon>
        <taxon>Xylariomycetidae</taxon>
        <taxon>Amphisphaeriales</taxon>
        <taxon>Apiosporaceae</taxon>
        <taxon>Apiospora</taxon>
    </lineage>
</organism>
<dbReference type="SUPFAM" id="SSF47616">
    <property type="entry name" value="GST C-terminal domain-like"/>
    <property type="match status" value="1"/>
</dbReference>
<accession>A0ABR1WY66</accession>
<sequence>MATEDLPIVLYHYVHSPYARRVVWYLNLRKIPYTECLQPPILPRPDVAQLGVAYRRIPLLAIGRDVYLDTRLILQKLEALFPASEAHPSLAAASDNAEGRALHSGLLSAWTNDAGGLFWNGVFLMPADLPGTNDPKFLADRAEMMGLPRDAPSPISREARAARRPEALCEVAEAMHLLESTLLAGGGNGRNWLLGTERPTLVDIEAVFVFVWLAAMGALPKDTMGPAAFPRLYGWMGRFIKMAEAAEKENGAAKSASGDEAAKAIFGSAFAEAEGSVDGSNPIVVAEGLKKGDLVKVWPTDSGSGHKESGKLVSMSLKEIVVEVQGKEGSVRVHAPRHGFKVKKDVEASSNL</sequence>
<dbReference type="Pfam" id="PF13417">
    <property type="entry name" value="GST_N_3"/>
    <property type="match status" value="1"/>
</dbReference>
<dbReference type="CDD" id="cd00570">
    <property type="entry name" value="GST_N_family"/>
    <property type="match status" value="1"/>
</dbReference>
<evidence type="ECO:0000259" key="2">
    <source>
        <dbReference type="Pfam" id="PF25907"/>
    </source>
</evidence>
<dbReference type="Proteomes" id="UP001433268">
    <property type="component" value="Unassembled WGS sequence"/>
</dbReference>
<dbReference type="RefSeq" id="XP_066670997.1">
    <property type="nucleotide sequence ID" value="XM_066807379.1"/>
</dbReference>
<dbReference type="GeneID" id="92040439"/>
<evidence type="ECO:0008006" key="5">
    <source>
        <dbReference type="Google" id="ProtNLM"/>
    </source>
</evidence>